<dbReference type="VEuPathDB" id="TrichDB:TVAGG3_0839870"/>
<dbReference type="AlphaFoldDB" id="A2GDT2"/>
<dbReference type="Gene3D" id="1.25.40.20">
    <property type="entry name" value="Ankyrin repeat-containing domain"/>
    <property type="match status" value="1"/>
</dbReference>
<dbReference type="PROSITE" id="PS50297">
    <property type="entry name" value="ANK_REP_REGION"/>
    <property type="match status" value="3"/>
</dbReference>
<feature type="repeat" description="ANK" evidence="3">
    <location>
        <begin position="470"/>
        <end position="502"/>
    </location>
</feature>
<dbReference type="SUPFAM" id="SSF48403">
    <property type="entry name" value="Ankyrin repeat"/>
    <property type="match status" value="1"/>
</dbReference>
<gene>
    <name evidence="5" type="ORF">TVAG_551660</name>
</gene>
<dbReference type="VEuPathDB" id="TrichDB:TVAG_392130"/>
<keyword evidence="6" id="KW-1185">Reference proteome</keyword>
<dbReference type="RefSeq" id="XP_001297614.1">
    <property type="nucleotide sequence ID" value="XM_001297613.1"/>
</dbReference>
<dbReference type="PANTHER" id="PTHR24198">
    <property type="entry name" value="ANKYRIN REPEAT AND PROTEIN KINASE DOMAIN-CONTAINING PROTEIN"/>
    <property type="match status" value="1"/>
</dbReference>
<dbReference type="OrthoDB" id="539213at2759"/>
<reference evidence="5" key="2">
    <citation type="journal article" date="2007" name="Science">
        <title>Draft genome sequence of the sexually transmitted pathogen Trichomonas vaginalis.</title>
        <authorList>
            <person name="Carlton J.M."/>
            <person name="Hirt R.P."/>
            <person name="Silva J.C."/>
            <person name="Delcher A.L."/>
            <person name="Schatz M."/>
            <person name="Zhao Q."/>
            <person name="Wortman J.R."/>
            <person name="Bidwell S.L."/>
            <person name="Alsmark U.C.M."/>
            <person name="Besteiro S."/>
            <person name="Sicheritz-Ponten T."/>
            <person name="Noel C.J."/>
            <person name="Dacks J.B."/>
            <person name="Foster P.G."/>
            <person name="Simillion C."/>
            <person name="Van de Peer Y."/>
            <person name="Miranda-Saavedra D."/>
            <person name="Barton G.J."/>
            <person name="Westrop G.D."/>
            <person name="Mueller S."/>
            <person name="Dessi D."/>
            <person name="Fiori P.L."/>
            <person name="Ren Q."/>
            <person name="Paulsen I."/>
            <person name="Zhang H."/>
            <person name="Bastida-Corcuera F.D."/>
            <person name="Simoes-Barbosa A."/>
            <person name="Brown M.T."/>
            <person name="Hayes R.D."/>
            <person name="Mukherjee M."/>
            <person name="Okumura C.Y."/>
            <person name="Schneider R."/>
            <person name="Smith A.J."/>
            <person name="Vanacova S."/>
            <person name="Villalvazo M."/>
            <person name="Haas B.J."/>
            <person name="Pertea M."/>
            <person name="Feldblyum T.V."/>
            <person name="Utterback T.R."/>
            <person name="Shu C.L."/>
            <person name="Osoegawa K."/>
            <person name="de Jong P.J."/>
            <person name="Hrdy I."/>
            <person name="Horvathova L."/>
            <person name="Zubacova Z."/>
            <person name="Dolezal P."/>
            <person name="Malik S.B."/>
            <person name="Logsdon J.M. Jr."/>
            <person name="Henze K."/>
            <person name="Gupta A."/>
            <person name="Wang C.C."/>
            <person name="Dunne R.L."/>
            <person name="Upcroft J.A."/>
            <person name="Upcroft P."/>
            <person name="White O."/>
            <person name="Salzberg S.L."/>
            <person name="Tang P."/>
            <person name="Chiu C.-H."/>
            <person name="Lee Y.-S."/>
            <person name="Embley T.M."/>
            <person name="Coombs G.H."/>
            <person name="Mottram J.C."/>
            <person name="Tachezy J."/>
            <person name="Fraser-Liggett C.M."/>
            <person name="Johnson P.J."/>
        </authorList>
    </citation>
    <scope>NUCLEOTIDE SEQUENCE [LARGE SCALE GENOMIC DNA]</scope>
    <source>
        <strain evidence="5">G3</strain>
    </source>
</reference>
<dbReference type="EMBL" id="DS115248">
    <property type="protein sequence ID" value="EAX84684.1"/>
    <property type="molecule type" value="Genomic_DNA"/>
</dbReference>
<feature type="repeat" description="ANK" evidence="3">
    <location>
        <begin position="404"/>
        <end position="436"/>
    </location>
</feature>
<proteinExistence type="predicted"/>
<evidence type="ECO:0000259" key="4">
    <source>
        <dbReference type="Pfam" id="PF11929"/>
    </source>
</evidence>
<dbReference type="PANTHER" id="PTHR24198:SF165">
    <property type="entry name" value="ANKYRIN REPEAT-CONTAINING PROTEIN-RELATED"/>
    <property type="match status" value="1"/>
</dbReference>
<feature type="domain" description="DUF3447" evidence="4">
    <location>
        <begin position="185"/>
        <end position="258"/>
    </location>
</feature>
<evidence type="ECO:0000256" key="2">
    <source>
        <dbReference type="ARBA" id="ARBA00023043"/>
    </source>
</evidence>
<dbReference type="InterPro" id="IPR036770">
    <property type="entry name" value="Ankyrin_rpt-contain_sf"/>
</dbReference>
<dbReference type="InterPro" id="IPR020683">
    <property type="entry name" value="DUF3447"/>
</dbReference>
<dbReference type="STRING" id="5722.A2GDT2"/>
<evidence type="ECO:0000256" key="3">
    <source>
        <dbReference type="PROSITE-ProRule" id="PRU00023"/>
    </source>
</evidence>
<dbReference type="Pfam" id="PF12796">
    <property type="entry name" value="Ank_2"/>
    <property type="match status" value="2"/>
</dbReference>
<evidence type="ECO:0000313" key="6">
    <source>
        <dbReference type="Proteomes" id="UP000001542"/>
    </source>
</evidence>
<evidence type="ECO:0000313" key="5">
    <source>
        <dbReference type="EMBL" id="EAX84684.1"/>
    </source>
</evidence>
<dbReference type="Pfam" id="PF00023">
    <property type="entry name" value="Ank"/>
    <property type="match status" value="1"/>
</dbReference>
<dbReference type="InterPro" id="IPR002110">
    <property type="entry name" value="Ankyrin_rpt"/>
</dbReference>
<evidence type="ECO:0000256" key="1">
    <source>
        <dbReference type="ARBA" id="ARBA00022737"/>
    </source>
</evidence>
<feature type="repeat" description="ANK" evidence="3">
    <location>
        <begin position="371"/>
        <end position="403"/>
    </location>
</feature>
<name>A2GDT2_TRIV3</name>
<feature type="repeat" description="ANK" evidence="3">
    <location>
        <begin position="437"/>
        <end position="469"/>
    </location>
</feature>
<keyword evidence="2 3" id="KW-0040">ANK repeat</keyword>
<accession>A2GDT2</accession>
<dbReference type="InParanoid" id="A2GDT2"/>
<dbReference type="KEGG" id="tva:4742319"/>
<protein>
    <recommendedName>
        <fullName evidence="4">DUF3447 domain-containing protein</fullName>
    </recommendedName>
</protein>
<dbReference type="SMART" id="SM00248">
    <property type="entry name" value="ANK"/>
    <property type="match status" value="8"/>
</dbReference>
<dbReference type="Proteomes" id="UP000001542">
    <property type="component" value="Unassembled WGS sequence"/>
</dbReference>
<dbReference type="Pfam" id="PF11929">
    <property type="entry name" value="DUF3447"/>
    <property type="match status" value="1"/>
</dbReference>
<reference evidence="5" key="1">
    <citation type="submission" date="2006-10" db="EMBL/GenBank/DDBJ databases">
        <authorList>
            <person name="Amadeo P."/>
            <person name="Zhao Q."/>
            <person name="Wortman J."/>
            <person name="Fraser-Liggett C."/>
            <person name="Carlton J."/>
        </authorList>
    </citation>
    <scope>NUCLEOTIDE SEQUENCE</scope>
    <source>
        <strain evidence="5">G3</strain>
    </source>
</reference>
<feature type="repeat" description="ANK" evidence="3">
    <location>
        <begin position="272"/>
        <end position="304"/>
    </location>
</feature>
<dbReference type="eggNOG" id="KOG0504">
    <property type="taxonomic scope" value="Eukaryota"/>
</dbReference>
<dbReference type="VEuPathDB" id="TrichDB:TVAG_219890"/>
<keyword evidence="1" id="KW-0677">Repeat</keyword>
<organism evidence="5 6">
    <name type="scientific">Trichomonas vaginalis (strain ATCC PRA-98 / G3)</name>
    <dbReference type="NCBI Taxonomy" id="412133"/>
    <lineage>
        <taxon>Eukaryota</taxon>
        <taxon>Metamonada</taxon>
        <taxon>Parabasalia</taxon>
        <taxon>Trichomonadida</taxon>
        <taxon>Trichomonadidae</taxon>
        <taxon>Trichomonas</taxon>
    </lineage>
</organism>
<sequence>MCLAVLSADQLNNCKKFEEFTELLWQTDYSIIPDIVDITKKLMDENIICNALIVNIIDMISYKNRKNLRFYHSLFKELVDKLIVTIPSHYYFSCQPLQAALIKTECYDGDTPEEYIDKNLDEIYQIYPKQTINYCLFWDDAQTLECLALLPKFKFNVRLSNGLNLLDTAAMFGSEKCFEYLLANNAKVTQKTLENAFFGNNCRILEICCESFNITQKCLDNAIKSHHNEYACEIIEKFGFDFSWDSTLFFFNLKMFFYKLNNINDINVYDSNHDTALIVAAKIGLAYIVELLLKNGANTEVYDHFKEYPIMHAVENNHLKSFGLILQNGADFEAKDHIGWTTILYSALHNRIDITNKLIEKKAINSIQDKYGKNALCIASYNCSVEVASALIDAGIDMDVGDKNNWNGLFIASANNSLEIVKIFIERGCNIERRDKWGNTPFMVACVKNSFDVIKYLKEKNADINATSNSGKTALMLAADNNCIEVVKLLLDFGAKKDIKDCNG</sequence>
<dbReference type="PROSITE" id="PS50088">
    <property type="entry name" value="ANK_REPEAT"/>
    <property type="match status" value="5"/>
</dbReference>